<feature type="domain" description="DUF4232" evidence="3">
    <location>
        <begin position="77"/>
        <end position="213"/>
    </location>
</feature>
<dbReference type="RefSeq" id="WP_132608295.1">
    <property type="nucleotide sequence ID" value="NZ_SMKQ01000002.1"/>
</dbReference>
<comment type="caution">
    <text evidence="4">The sequence shown here is derived from an EMBL/GenBank/DDBJ whole genome shotgun (WGS) entry which is preliminary data.</text>
</comment>
<name>A0A4R4ZEL5_9ACTN</name>
<keyword evidence="2" id="KW-0732">Signal</keyword>
<reference evidence="4 5" key="1">
    <citation type="submission" date="2019-03" db="EMBL/GenBank/DDBJ databases">
        <title>Draft genome sequences of novel Actinobacteria.</title>
        <authorList>
            <person name="Sahin N."/>
            <person name="Ay H."/>
            <person name="Saygin H."/>
        </authorList>
    </citation>
    <scope>NUCLEOTIDE SEQUENCE [LARGE SCALE GENOMIC DNA]</scope>
    <source>
        <strain evidence="4 5">CH32</strain>
    </source>
</reference>
<dbReference type="OrthoDB" id="3297425at2"/>
<evidence type="ECO:0000313" key="5">
    <source>
        <dbReference type="Proteomes" id="UP000295302"/>
    </source>
</evidence>
<dbReference type="EMBL" id="SMKQ01000002">
    <property type="protein sequence ID" value="TDD56961.1"/>
    <property type="molecule type" value="Genomic_DNA"/>
</dbReference>
<organism evidence="4 5">
    <name type="scientific">Nonomuraea terrae</name>
    <dbReference type="NCBI Taxonomy" id="2530383"/>
    <lineage>
        <taxon>Bacteria</taxon>
        <taxon>Bacillati</taxon>
        <taxon>Actinomycetota</taxon>
        <taxon>Actinomycetes</taxon>
        <taxon>Streptosporangiales</taxon>
        <taxon>Streptosporangiaceae</taxon>
        <taxon>Nonomuraea</taxon>
    </lineage>
</organism>
<evidence type="ECO:0000256" key="2">
    <source>
        <dbReference type="SAM" id="SignalP"/>
    </source>
</evidence>
<proteinExistence type="predicted"/>
<accession>A0A4R4ZEL5</accession>
<dbReference type="Proteomes" id="UP000295302">
    <property type="component" value="Unassembled WGS sequence"/>
</dbReference>
<dbReference type="AlphaFoldDB" id="A0A4R4ZEL5"/>
<gene>
    <name evidence="4" type="ORF">E1286_01255</name>
</gene>
<dbReference type="Pfam" id="PF14016">
    <property type="entry name" value="DUF4232"/>
    <property type="match status" value="1"/>
</dbReference>
<protein>
    <submittedName>
        <fullName evidence="4">DUF4232 domain-containing protein</fullName>
    </submittedName>
</protein>
<dbReference type="PROSITE" id="PS51257">
    <property type="entry name" value="PROKAR_LIPOPROTEIN"/>
    <property type="match status" value="1"/>
</dbReference>
<evidence type="ECO:0000256" key="1">
    <source>
        <dbReference type="SAM" id="MobiDB-lite"/>
    </source>
</evidence>
<keyword evidence="5" id="KW-1185">Reference proteome</keyword>
<feature type="compositionally biased region" description="Low complexity" evidence="1">
    <location>
        <begin position="30"/>
        <end position="59"/>
    </location>
</feature>
<feature type="chain" id="PRO_5039422393" evidence="2">
    <location>
        <begin position="29"/>
        <end position="222"/>
    </location>
</feature>
<dbReference type="InterPro" id="IPR025326">
    <property type="entry name" value="DUF4232"/>
</dbReference>
<evidence type="ECO:0000259" key="3">
    <source>
        <dbReference type="Pfam" id="PF14016"/>
    </source>
</evidence>
<sequence>MSRLRTAPKAVLLLAVMAGLSACGSSSAQAPAVDTPSAASSSAAAAPSSAVETPSSAVETPSESGTPTAPAAAVPACAADDVEVTLTEQPQRREGDTRMALLHVTNTSDGTCGVAGRPVVTLVNAADEAVDVPTENVAQPGESVPADLTAGGGAFAGIKWTVCDKSDSDCPTGNGFKVGLAKGGPQVAATLEGFPAPEQSGITVKSLQVGTFQPSNQGVVAW</sequence>
<evidence type="ECO:0000313" key="4">
    <source>
        <dbReference type="EMBL" id="TDD56961.1"/>
    </source>
</evidence>
<feature type="signal peptide" evidence="2">
    <location>
        <begin position="1"/>
        <end position="28"/>
    </location>
</feature>
<feature type="region of interest" description="Disordered" evidence="1">
    <location>
        <begin position="26"/>
        <end position="76"/>
    </location>
</feature>